<reference evidence="2 3" key="1">
    <citation type="submission" date="2016-06" db="EMBL/GenBank/DDBJ databases">
        <authorList>
            <person name="Kjaerup R.B."/>
            <person name="Dalgaard T.S."/>
            <person name="Juul-Madsen H.R."/>
        </authorList>
    </citation>
    <scope>NUCLEOTIDE SEQUENCE [LARGE SCALE GENOMIC DNA]</scope>
    <source>
        <strain evidence="2 3">1245139.5</strain>
    </source>
</reference>
<keyword evidence="3" id="KW-1185">Reference proteome</keyword>
<comment type="caution">
    <text evidence="2">The sequence shown here is derived from an EMBL/GenBank/DDBJ whole genome shotgun (WGS) entry which is preliminary data.</text>
</comment>
<dbReference type="Gene3D" id="1.10.287.850">
    <property type="entry name" value="HP0062-like domain"/>
    <property type="match status" value="1"/>
</dbReference>
<dbReference type="AlphaFoldDB" id="A0A1A3N6L3"/>
<dbReference type="OrthoDB" id="4731653at2"/>
<dbReference type="Pfam" id="PF00934">
    <property type="entry name" value="PE"/>
    <property type="match status" value="1"/>
</dbReference>
<protein>
    <submittedName>
        <fullName evidence="2">PE family protein</fullName>
    </submittedName>
</protein>
<feature type="domain" description="PE" evidence="1">
    <location>
        <begin position="7"/>
        <end position="95"/>
    </location>
</feature>
<evidence type="ECO:0000313" key="2">
    <source>
        <dbReference type="EMBL" id="OBK17431.1"/>
    </source>
</evidence>
<evidence type="ECO:0000259" key="1">
    <source>
        <dbReference type="Pfam" id="PF00934"/>
    </source>
</evidence>
<name>A0A1A3N6L3_MYCAS</name>
<dbReference type="Proteomes" id="UP000093629">
    <property type="component" value="Unassembled WGS sequence"/>
</dbReference>
<proteinExistence type="predicted"/>
<accession>A0A1A3N6L3</accession>
<dbReference type="EMBL" id="LZLQ01000049">
    <property type="protein sequence ID" value="OBK17431.1"/>
    <property type="molecule type" value="Genomic_DNA"/>
</dbReference>
<gene>
    <name evidence="2" type="ORF">A5636_22705</name>
</gene>
<organism evidence="2 3">
    <name type="scientific">Mycobacterium asiaticum</name>
    <dbReference type="NCBI Taxonomy" id="1790"/>
    <lineage>
        <taxon>Bacteria</taxon>
        <taxon>Bacillati</taxon>
        <taxon>Actinomycetota</taxon>
        <taxon>Actinomycetes</taxon>
        <taxon>Mycobacteriales</taxon>
        <taxon>Mycobacteriaceae</taxon>
        <taxon>Mycobacterium</taxon>
    </lineage>
</organism>
<dbReference type="InterPro" id="IPR000084">
    <property type="entry name" value="PE-PGRS_N"/>
</dbReference>
<evidence type="ECO:0000313" key="3">
    <source>
        <dbReference type="Proteomes" id="UP000093629"/>
    </source>
</evidence>
<dbReference type="RefSeq" id="WP_065158032.1">
    <property type="nucleotide sequence ID" value="NZ_LZLQ01000049.1"/>
</dbReference>
<sequence>MAENNRLSIRPDEVTEVTRQLDELANRMQRVMEAETPNLTTIASGRDEVSQRVAHTLNEVLGSFTKAADQGATEMHEVSATMRSHAGRIAEADLAD</sequence>